<evidence type="ECO:0000313" key="3">
    <source>
        <dbReference type="Proteomes" id="UP000595564"/>
    </source>
</evidence>
<dbReference type="GO" id="GO:0004553">
    <property type="term" value="F:hydrolase activity, hydrolyzing O-glycosyl compounds"/>
    <property type="evidence" value="ECO:0007669"/>
    <property type="project" value="TreeGrafter"/>
</dbReference>
<dbReference type="RefSeq" id="WP_201328390.1">
    <property type="nucleotide sequence ID" value="NZ_AP017470.1"/>
</dbReference>
<dbReference type="Gene3D" id="3.20.20.80">
    <property type="entry name" value="Glycosidases"/>
    <property type="match status" value="2"/>
</dbReference>
<feature type="signal peptide" evidence="1">
    <location>
        <begin position="1"/>
        <end position="23"/>
    </location>
</feature>
<dbReference type="InterPro" id="IPR017853">
    <property type="entry name" value="GH"/>
</dbReference>
<evidence type="ECO:0008006" key="4">
    <source>
        <dbReference type="Google" id="ProtNLM"/>
    </source>
</evidence>
<keyword evidence="3" id="KW-1185">Reference proteome</keyword>
<name>A0A7R6PPM5_9BACT</name>
<dbReference type="PANTHER" id="PTHR12631:SF10">
    <property type="entry name" value="BETA-XYLOSIDASE-LIKE PROTEIN-RELATED"/>
    <property type="match status" value="1"/>
</dbReference>
<protein>
    <recommendedName>
        <fullName evidence="4">Asl1-like glycosyl hydrolase catalytic domain-containing protein</fullName>
    </recommendedName>
</protein>
<reference evidence="2 3" key="1">
    <citation type="journal article" date="2012" name="Extremophiles">
        <title>Thermotomaculum hydrothermale gen. nov., sp. nov., a novel heterotrophic thermophile within the phylum Acidobacteria from a deep-sea hydrothermal vent chimney in the Southern Okinawa Trough.</title>
        <authorList>
            <person name="Izumi H."/>
            <person name="Nunoura T."/>
            <person name="Miyazaki M."/>
            <person name="Mino S."/>
            <person name="Toki T."/>
            <person name="Takai K."/>
            <person name="Sako Y."/>
            <person name="Sawabe T."/>
            <person name="Nakagawa S."/>
        </authorList>
    </citation>
    <scope>NUCLEOTIDE SEQUENCE [LARGE SCALE GENOMIC DNA]</scope>
    <source>
        <strain evidence="2 3">AC55</strain>
    </source>
</reference>
<dbReference type="SUPFAM" id="SSF51445">
    <property type="entry name" value="(Trans)glycosidases"/>
    <property type="match status" value="2"/>
</dbReference>
<dbReference type="KEGG" id="thyd:TTHT_0459"/>
<sequence length="1395" mass="157218">MKKLLFIFIFFAPLLIFSQTLQFSPLPACWQKSENGKSAKINLNHKVVLFNKSETTEDYILRIFNSEGVKIGYKTGTLNPFQKEEVEINSLVEEGKTPASVKVIGNNIVFIIVSNDNNGERLTAFWLPDVGARQTMWINHLAPEREQFFTSLSVSAFTDCNLTWNDANTVEDLGLLNEEKTMTFELASIYPSNIPQEVSMANIETGENQNAIGIECFGNWDDKITFATLPATWFSNTRLIFPHIAYSKTLYWTGLIIGNPNNEEANIKIRFMGEDGSVIQTQHTKIPSLNRIVMLFAHQNTSNPPLPEDIPEGTAWLDVYSDKPLTGFELFGGNDTTKADYMEGIRATCEPFEKGVAPYIIDSSNRWTGIAIVNSLSIPVSANLKLLSPSGEVVETKTLDFNPFEKKVDLLRNIFDRSNVALEGSLIIEPSVKGALTGIIVFGDDNVTPRKILGGYEIIPLNENRMYGPYRGEISLPRFGINSPKFPGGADQHVTTPSQEDVENEIAWVSSGQPYRFALRHLQSRDVFYSEWIDENNTENREEFLRNSQGFSVMPTIVGFKPYWTGIDDDESIPIDMNSPDDVQKLKDYVTDVVTTFPELKYYEILNETFGEETYGEENFAKIIDTTVDTAKSIDPDIKFSFPHLLGTLDSILVNQLNKLVAFAHNYPETMAKIDVYGIHYYGPWQNYADIVRDYLLSPMDEGMLPEKPWVISETGISTKTDIHTVTNENGIEPGLKNQASYMVKMFTISFALGAETCLVHSFQSGSTGGGWAGYGIIDDDTKRKPSICALRMFADSVRDFTFVDTLKEGEDGIWLYRFNNAQRLKGDAYIAWKDDGVSASDSTITLPSLAGEYVEIVELVPEDCPGYAGDMAQFNPDDIFNIETGFVDDNGNITVNFGEYPVLIRASEKRDTTKIYINSSNSFGTIQNLLGVIAGPYTPPQTPFYDLTEKLQDIGVTTIRNNGYYDDSLDIEGIFQCPDDSVYPSWDCDANNDSYYHWDASDRTYSSIVDGGFEPFLRVGGETQSYYKHHDFAGPREDQEDNWIIAAKKMVDRYKNWNSHPNAFPYLDIWTEWPNSNFFDRTDSEFLTFWVKVFKELKSDYPELKVGGPGILKPTIDVINGVTENNKAIMFLLKLYNENVKPDWIGFHMWKSDPCLYYKAVKQYRDLLDGKGDFSSVPWAGTGFFDGVEIICDAYGYGKDYDAEDGSGPIPYSNEYLFNVMNGKQGAAMLCADFIALQQGGVVRAYYYRSSDERSTSPDAGPNDENRGWTGLFYGDENATPKPSSNAFRLYSMLYRNYPKVLTDRFFTVGERGRKLYYIASKGESGIAILISNVEDIPIDTDIYLDGKRLTENSEGKIKIYRVNNTNNGGSPFEWQGHTFRIPPECTEVIVIDN</sequence>
<evidence type="ECO:0000256" key="1">
    <source>
        <dbReference type="SAM" id="SignalP"/>
    </source>
</evidence>
<accession>A0A7R6PPM5</accession>
<evidence type="ECO:0000313" key="2">
    <source>
        <dbReference type="EMBL" id="BBB32051.1"/>
    </source>
</evidence>
<dbReference type="InterPro" id="IPR051923">
    <property type="entry name" value="Glycosyl_Hydrolase_39"/>
</dbReference>
<keyword evidence="1" id="KW-0732">Signal</keyword>
<proteinExistence type="predicted"/>
<gene>
    <name evidence="2" type="ORF">TTHT_0459</name>
</gene>
<feature type="chain" id="PRO_5032305053" description="Asl1-like glycosyl hydrolase catalytic domain-containing protein" evidence="1">
    <location>
        <begin position="24"/>
        <end position="1395"/>
    </location>
</feature>
<dbReference type="EMBL" id="AP017470">
    <property type="protein sequence ID" value="BBB32051.1"/>
    <property type="molecule type" value="Genomic_DNA"/>
</dbReference>
<dbReference type="PANTHER" id="PTHR12631">
    <property type="entry name" value="ALPHA-L-IDURONIDASE"/>
    <property type="match status" value="1"/>
</dbReference>
<dbReference type="Proteomes" id="UP000595564">
    <property type="component" value="Chromosome"/>
</dbReference>
<organism evidence="2 3">
    <name type="scientific">Thermotomaculum hydrothermale</name>
    <dbReference type="NCBI Taxonomy" id="981385"/>
    <lineage>
        <taxon>Bacteria</taxon>
        <taxon>Pseudomonadati</taxon>
        <taxon>Acidobacteriota</taxon>
        <taxon>Holophagae</taxon>
        <taxon>Thermotomaculales</taxon>
        <taxon>Thermotomaculaceae</taxon>
        <taxon>Thermotomaculum</taxon>
    </lineage>
</organism>